<reference evidence="1" key="1">
    <citation type="journal article" date="2015" name="Nature">
        <title>Complex archaea that bridge the gap between prokaryotes and eukaryotes.</title>
        <authorList>
            <person name="Spang A."/>
            <person name="Saw J.H."/>
            <person name="Jorgensen S.L."/>
            <person name="Zaremba-Niedzwiedzka K."/>
            <person name="Martijn J."/>
            <person name="Lind A.E."/>
            <person name="van Eijk R."/>
            <person name="Schleper C."/>
            <person name="Guy L."/>
            <person name="Ettema T.J."/>
        </authorList>
    </citation>
    <scope>NUCLEOTIDE SEQUENCE</scope>
</reference>
<protein>
    <recommendedName>
        <fullName evidence="2">DUF11 domain-containing protein</fullName>
    </recommendedName>
</protein>
<proteinExistence type="predicted"/>
<gene>
    <name evidence="1" type="ORF">LCGC14_0228240</name>
</gene>
<organism evidence="1">
    <name type="scientific">marine sediment metagenome</name>
    <dbReference type="NCBI Taxonomy" id="412755"/>
    <lineage>
        <taxon>unclassified sequences</taxon>
        <taxon>metagenomes</taxon>
        <taxon>ecological metagenomes</taxon>
    </lineage>
</organism>
<sequence length="165" mass="17691">MKTYLSGAAMLLALALPLAAQDAEKAPALAVGIDVYEVITLIDEEGNETKERTAPNNLVPQDTVIISATLKNTTEEQLDDISFKLDVDPSLSLVAESLPDHEEIDFSFATRQKPAVFAQLEALTVTETDGVERAATADDIGAIQVNLAEIDAAKIAVFEYSATIR</sequence>
<name>A0A0F9UBA0_9ZZZZ</name>
<dbReference type="EMBL" id="LAZR01000110">
    <property type="protein sequence ID" value="KKN90455.1"/>
    <property type="molecule type" value="Genomic_DNA"/>
</dbReference>
<comment type="caution">
    <text evidence="1">The sequence shown here is derived from an EMBL/GenBank/DDBJ whole genome shotgun (WGS) entry which is preliminary data.</text>
</comment>
<dbReference type="AlphaFoldDB" id="A0A0F9UBA0"/>
<accession>A0A0F9UBA0</accession>
<evidence type="ECO:0000313" key="1">
    <source>
        <dbReference type="EMBL" id="KKN90455.1"/>
    </source>
</evidence>
<evidence type="ECO:0008006" key="2">
    <source>
        <dbReference type="Google" id="ProtNLM"/>
    </source>
</evidence>